<dbReference type="CDD" id="cd04301">
    <property type="entry name" value="NAT_SF"/>
    <property type="match status" value="1"/>
</dbReference>
<keyword evidence="1" id="KW-0808">Transferase</keyword>
<keyword evidence="2" id="KW-0012">Acyltransferase</keyword>
<dbReference type="RefSeq" id="WP_094923656.1">
    <property type="nucleotide sequence ID" value="NZ_NPIA01000003.1"/>
</dbReference>
<protein>
    <recommendedName>
        <fullName evidence="3">N-acetyltransferase domain-containing protein</fullName>
    </recommendedName>
</protein>
<dbReference type="GO" id="GO:0016747">
    <property type="term" value="F:acyltransferase activity, transferring groups other than amino-acyl groups"/>
    <property type="evidence" value="ECO:0007669"/>
    <property type="project" value="InterPro"/>
</dbReference>
<evidence type="ECO:0000313" key="5">
    <source>
        <dbReference type="Proteomes" id="UP000217083"/>
    </source>
</evidence>
<reference evidence="5" key="1">
    <citation type="submission" date="2017-08" db="EMBL/GenBank/DDBJ databases">
        <authorList>
            <person name="Huang Z."/>
        </authorList>
    </citation>
    <scope>NUCLEOTIDE SEQUENCE [LARGE SCALE GENOMIC DNA]</scope>
    <source>
        <strain evidence="5">SA5d-4</strain>
    </source>
</reference>
<dbReference type="Pfam" id="PF00583">
    <property type="entry name" value="Acetyltransf_1"/>
    <property type="match status" value="1"/>
</dbReference>
<dbReference type="InterPro" id="IPR016181">
    <property type="entry name" value="Acyl_CoA_acyltransferase"/>
</dbReference>
<keyword evidence="5" id="KW-1185">Reference proteome</keyword>
<comment type="caution">
    <text evidence="4">The sequence shown here is derived from an EMBL/GenBank/DDBJ whole genome shotgun (WGS) entry which is preliminary data.</text>
</comment>
<dbReference type="InterPro" id="IPR000182">
    <property type="entry name" value="GNAT_dom"/>
</dbReference>
<dbReference type="EMBL" id="NPIA01000003">
    <property type="protein sequence ID" value="OZM57202.1"/>
    <property type="molecule type" value="Genomic_DNA"/>
</dbReference>
<accession>A0A263BUI2</accession>
<organism evidence="4 5">
    <name type="scientific">Lottiidibacillus patelloidae</name>
    <dbReference type="NCBI Taxonomy" id="2670334"/>
    <lineage>
        <taxon>Bacteria</taxon>
        <taxon>Bacillati</taxon>
        <taxon>Bacillota</taxon>
        <taxon>Bacilli</taxon>
        <taxon>Bacillales</taxon>
        <taxon>Bacillaceae</taxon>
        <taxon>Lottiidibacillus</taxon>
    </lineage>
</organism>
<feature type="domain" description="N-acetyltransferase" evidence="3">
    <location>
        <begin position="2"/>
        <end position="155"/>
    </location>
</feature>
<dbReference type="SUPFAM" id="SSF55729">
    <property type="entry name" value="Acyl-CoA N-acyltransferases (Nat)"/>
    <property type="match status" value="1"/>
</dbReference>
<gene>
    <name evidence="4" type="ORF">CIB95_06975</name>
</gene>
<proteinExistence type="predicted"/>
<dbReference type="Proteomes" id="UP000217083">
    <property type="component" value="Unassembled WGS sequence"/>
</dbReference>
<reference evidence="4 5" key="2">
    <citation type="submission" date="2017-09" db="EMBL/GenBank/DDBJ databases">
        <title>Bacillus patelloidae sp. nov., isolated from the intestinal tract of a marine limpet.</title>
        <authorList>
            <person name="Liu R."/>
            <person name="Dong C."/>
            <person name="Shao Z."/>
        </authorList>
    </citation>
    <scope>NUCLEOTIDE SEQUENCE [LARGE SCALE GENOMIC DNA]</scope>
    <source>
        <strain evidence="4 5">SA5d-4</strain>
    </source>
</reference>
<dbReference type="PANTHER" id="PTHR43420">
    <property type="entry name" value="ACETYLTRANSFERASE"/>
    <property type="match status" value="1"/>
</dbReference>
<evidence type="ECO:0000256" key="2">
    <source>
        <dbReference type="ARBA" id="ARBA00023315"/>
    </source>
</evidence>
<dbReference type="AlphaFoldDB" id="A0A263BUI2"/>
<dbReference type="InterPro" id="IPR050680">
    <property type="entry name" value="YpeA/RimI_acetyltransf"/>
</dbReference>
<dbReference type="PROSITE" id="PS51186">
    <property type="entry name" value="GNAT"/>
    <property type="match status" value="1"/>
</dbReference>
<dbReference type="Gene3D" id="3.40.630.30">
    <property type="match status" value="1"/>
</dbReference>
<evidence type="ECO:0000259" key="3">
    <source>
        <dbReference type="PROSITE" id="PS51186"/>
    </source>
</evidence>
<sequence>MISYKKLIDCSLHDVINAWNRGFEGYAVNVQMNIKQFLHRMTAEELCPERSLIAYDKQNPVGILLNGFRNMEDKVVAWNGGTAIAPEYRGKKIGSELVEQSLALYKDEGVHLATLEAIKGNTNAIKTYEKFGYKTVDMLQFYQHKGQQLLDKPQNEFNFSLSENPSAYAKSINYYNTDTAWQTQVDSIKDGRVIELLRNGTSSGYILFKESYTPTGELQSIVLYQSELNPVLRENGNDVFVHLLMELFNKLDHNGSMVGFNLSSENGIIELFEKCKFNLVLEQVRMKKSM</sequence>
<name>A0A263BUI2_9BACI</name>
<evidence type="ECO:0000313" key="4">
    <source>
        <dbReference type="EMBL" id="OZM57202.1"/>
    </source>
</evidence>
<evidence type="ECO:0000256" key="1">
    <source>
        <dbReference type="ARBA" id="ARBA00022679"/>
    </source>
</evidence>